<gene>
    <name evidence="2" type="ORF">RM190_03510</name>
</gene>
<dbReference type="InterPro" id="IPR013022">
    <property type="entry name" value="Xyl_isomerase-like_TIM-brl"/>
</dbReference>
<keyword evidence="3" id="KW-1185">Reference proteome</keyword>
<dbReference type="Proteomes" id="UP001251085">
    <property type="component" value="Unassembled WGS sequence"/>
</dbReference>
<dbReference type="PANTHER" id="PTHR12110:SF48">
    <property type="entry name" value="BLL3656 PROTEIN"/>
    <property type="match status" value="1"/>
</dbReference>
<dbReference type="InterPro" id="IPR036237">
    <property type="entry name" value="Xyl_isomerase-like_sf"/>
</dbReference>
<name>A0ABU3E9L4_9RHOB</name>
<evidence type="ECO:0000313" key="2">
    <source>
        <dbReference type="EMBL" id="MDT1060911.1"/>
    </source>
</evidence>
<organism evidence="2 3">
    <name type="scientific">Paracoccus broussonetiae</name>
    <dbReference type="NCBI Taxonomy" id="3075834"/>
    <lineage>
        <taxon>Bacteria</taxon>
        <taxon>Pseudomonadati</taxon>
        <taxon>Pseudomonadota</taxon>
        <taxon>Alphaproteobacteria</taxon>
        <taxon>Rhodobacterales</taxon>
        <taxon>Paracoccaceae</taxon>
        <taxon>Paracoccus</taxon>
    </lineage>
</organism>
<proteinExistence type="predicted"/>
<reference evidence="3" key="1">
    <citation type="submission" date="2023-07" db="EMBL/GenBank/DDBJ databases">
        <title>Characterization of two Paracoccaceae strains isolated from Phycosphere and proposal of Xinfangfangia lacusdiani sp. nov.</title>
        <authorList>
            <person name="Deng Y."/>
            <person name="Zhang Y.Q."/>
        </authorList>
    </citation>
    <scope>NUCLEOTIDE SEQUENCE [LARGE SCALE GENOMIC DNA]</scope>
    <source>
        <strain evidence="3">CPCC 101403</strain>
    </source>
</reference>
<sequence length="277" mass="29194">MNRALSLSFLSCLSAPPEKAARVAAVTGYDFVGLRMLPAAPGGIAFPLMEDAIRRRALRRQLDDSGIGVFDVEMIRLAPDFSAGAYLPFLEASADLGARAILVAGDDPDEARLTASFVALCEAAAPFALSADLEFMPQSDLADLAAALRVLRAAGQPNQGVIVDALHVSRARVTPAEIASIPREWLNYGQICDGPAEIPSTRDALNFAARHERLVPGQGGIDLGAIFGALPGDLPVAVEVPNDRQSAGMTPEAWAGLLREAALHVLDPQPVRKGARS</sequence>
<dbReference type="InterPro" id="IPR050312">
    <property type="entry name" value="IolE/XylAMocC-like"/>
</dbReference>
<protein>
    <submittedName>
        <fullName evidence="2">TIM barrel protein</fullName>
    </submittedName>
</protein>
<dbReference type="PANTHER" id="PTHR12110">
    <property type="entry name" value="HYDROXYPYRUVATE ISOMERASE"/>
    <property type="match status" value="1"/>
</dbReference>
<evidence type="ECO:0000313" key="3">
    <source>
        <dbReference type="Proteomes" id="UP001251085"/>
    </source>
</evidence>
<accession>A0ABU3E9L4</accession>
<feature type="domain" description="Xylose isomerase-like TIM barrel" evidence="1">
    <location>
        <begin position="23"/>
        <end position="252"/>
    </location>
</feature>
<comment type="caution">
    <text evidence="2">The sequence shown here is derived from an EMBL/GenBank/DDBJ whole genome shotgun (WGS) entry which is preliminary data.</text>
</comment>
<dbReference type="Gene3D" id="3.20.20.150">
    <property type="entry name" value="Divalent-metal-dependent TIM barrel enzymes"/>
    <property type="match status" value="1"/>
</dbReference>
<dbReference type="RefSeq" id="WP_311758017.1">
    <property type="nucleotide sequence ID" value="NZ_JAVRQI010000002.1"/>
</dbReference>
<dbReference type="EMBL" id="JAVRQI010000002">
    <property type="protein sequence ID" value="MDT1060911.1"/>
    <property type="molecule type" value="Genomic_DNA"/>
</dbReference>
<dbReference type="SUPFAM" id="SSF51658">
    <property type="entry name" value="Xylose isomerase-like"/>
    <property type="match status" value="1"/>
</dbReference>
<dbReference type="Pfam" id="PF01261">
    <property type="entry name" value="AP_endonuc_2"/>
    <property type="match status" value="1"/>
</dbReference>
<evidence type="ECO:0000259" key="1">
    <source>
        <dbReference type="Pfam" id="PF01261"/>
    </source>
</evidence>